<name>A0ABV6QAF6_9FLAO</name>
<feature type="signal peptide" evidence="1">
    <location>
        <begin position="1"/>
        <end position="24"/>
    </location>
</feature>
<sequence length="223" mass="25551">MITKYKHVLFIVFVVFFGLSHVNAQEQEEDKKVNEKLYRKLEFFDLRGTNAFDAAVGTALLGGDFPKPEFETYFRLGYKRFINEHIGISFGFNKYSLAFDDTYYQGFMSFDLNLEYFITPYNNVSPFIYGGYGYNASNYFEGTGAKVQGGLGVEFIAVEKIGIKLFGEYNHVISNEANPIILEESSISFLRIGLGVNFYFGGKKKKERLLEEVETVIQSNYIK</sequence>
<keyword evidence="1" id="KW-0732">Signal</keyword>
<evidence type="ECO:0000313" key="2">
    <source>
        <dbReference type="EMBL" id="MFC0605288.1"/>
    </source>
</evidence>
<protein>
    <submittedName>
        <fullName evidence="2">Curli production assembly/transport component CsgG</fullName>
    </submittedName>
</protein>
<evidence type="ECO:0000313" key="3">
    <source>
        <dbReference type="Proteomes" id="UP001589832"/>
    </source>
</evidence>
<accession>A0ABV6QAF6</accession>
<dbReference type="SUPFAM" id="SSF56925">
    <property type="entry name" value="OMPA-like"/>
    <property type="match status" value="1"/>
</dbReference>
<organism evidence="2 3">
    <name type="scientific">Winogradskyella pulchriflava</name>
    <dbReference type="NCBI Taxonomy" id="1110688"/>
    <lineage>
        <taxon>Bacteria</taxon>
        <taxon>Pseudomonadati</taxon>
        <taxon>Bacteroidota</taxon>
        <taxon>Flavobacteriia</taxon>
        <taxon>Flavobacteriales</taxon>
        <taxon>Flavobacteriaceae</taxon>
        <taxon>Winogradskyella</taxon>
    </lineage>
</organism>
<dbReference type="InterPro" id="IPR011250">
    <property type="entry name" value="OMP/PagP_B-barrel"/>
</dbReference>
<reference evidence="2 3" key="1">
    <citation type="submission" date="2024-09" db="EMBL/GenBank/DDBJ databases">
        <authorList>
            <person name="Sun Q."/>
            <person name="Mori K."/>
        </authorList>
    </citation>
    <scope>NUCLEOTIDE SEQUENCE [LARGE SCALE GENOMIC DNA]</scope>
    <source>
        <strain evidence="2 3">NCAIM B.02481</strain>
    </source>
</reference>
<feature type="chain" id="PRO_5046515979" evidence="1">
    <location>
        <begin position="25"/>
        <end position="223"/>
    </location>
</feature>
<comment type="caution">
    <text evidence="2">The sequence shown here is derived from an EMBL/GenBank/DDBJ whole genome shotgun (WGS) entry which is preliminary data.</text>
</comment>
<dbReference type="Gene3D" id="2.40.160.20">
    <property type="match status" value="1"/>
</dbReference>
<dbReference type="RefSeq" id="WP_386064374.1">
    <property type="nucleotide sequence ID" value="NZ_JBHLTQ010000006.1"/>
</dbReference>
<keyword evidence="3" id="KW-1185">Reference proteome</keyword>
<proteinExistence type="predicted"/>
<gene>
    <name evidence="2" type="ORF">ACFFGA_12030</name>
</gene>
<evidence type="ECO:0000256" key="1">
    <source>
        <dbReference type="SAM" id="SignalP"/>
    </source>
</evidence>
<dbReference type="Proteomes" id="UP001589832">
    <property type="component" value="Unassembled WGS sequence"/>
</dbReference>
<dbReference type="EMBL" id="JBHLTQ010000006">
    <property type="protein sequence ID" value="MFC0605288.1"/>
    <property type="molecule type" value="Genomic_DNA"/>
</dbReference>